<dbReference type="PANTHER" id="PTHR10696">
    <property type="entry name" value="GAMMA-BUTYROBETAINE HYDROXYLASE-RELATED"/>
    <property type="match status" value="1"/>
</dbReference>
<evidence type="ECO:0000256" key="6">
    <source>
        <dbReference type="ARBA" id="ARBA00023004"/>
    </source>
</evidence>
<organism evidence="8 9">
    <name type="scientific">Paraburkholderia denitrificans</name>
    <dbReference type="NCBI Taxonomy" id="694025"/>
    <lineage>
        <taxon>Bacteria</taxon>
        <taxon>Pseudomonadati</taxon>
        <taxon>Pseudomonadota</taxon>
        <taxon>Betaproteobacteria</taxon>
        <taxon>Burkholderiales</taxon>
        <taxon>Burkholderiaceae</taxon>
        <taxon>Paraburkholderia</taxon>
    </lineage>
</organism>
<evidence type="ECO:0000259" key="7">
    <source>
        <dbReference type="Pfam" id="PF02668"/>
    </source>
</evidence>
<keyword evidence="9" id="KW-1185">Reference proteome</keyword>
<gene>
    <name evidence="8" type="ORF">ACFPTO_08420</name>
</gene>
<dbReference type="InterPro" id="IPR038492">
    <property type="entry name" value="GBBH-like_N_sf"/>
</dbReference>
<evidence type="ECO:0000256" key="2">
    <source>
        <dbReference type="ARBA" id="ARBA00008654"/>
    </source>
</evidence>
<dbReference type="Pfam" id="PF02668">
    <property type="entry name" value="TauD"/>
    <property type="match status" value="1"/>
</dbReference>
<keyword evidence="4 8" id="KW-0223">Dioxygenase</keyword>
<comment type="caution">
    <text evidence="8">The sequence shown here is derived from an EMBL/GenBank/DDBJ whole genome shotgun (WGS) entry which is preliminary data.</text>
</comment>
<name>A0ABW0J7B2_9BURK</name>
<evidence type="ECO:0000256" key="5">
    <source>
        <dbReference type="ARBA" id="ARBA00023002"/>
    </source>
</evidence>
<keyword evidence="5" id="KW-0560">Oxidoreductase</keyword>
<dbReference type="RefSeq" id="WP_377710792.1">
    <property type="nucleotide sequence ID" value="NZ_JBHSMP010000011.1"/>
</dbReference>
<accession>A0ABW0J7B2</accession>
<sequence>MTSTVLPRVLSISSDKLLIASGADGAPYMIAAQTLRHACTCGDCIDEKSGQRRSDVSRWPPKLTIASAKFDPSDLLHVRFKEDSHRTTVNIGDFKTDPFFNSASARNELWDASLDPEAVTVSWQRLNEPLEHHALLERLAHFGFAIVSGCPAQPGFITRLAPYVGRIKESRVGPLFDVRFDPSPSNLAFSADELFLHTDNPYRNPVPGWQILHCIVNTSQGGDSYVVDGFACADHLKRNYPEYYASLTETLVTFAFRSTDAHFSSRRPVIALDDDGHLVQVSFNDRSLRPVLGAVGEVERFYAAYRRYRRLLADPAYQVRFKLQPGQAFIVNNFRVLHARGAFPATAARHLQGAYLDSDWVNSNFLVAHHKHTGDHGYVA</sequence>
<comment type="cofactor">
    <cofactor evidence="1">
        <name>Fe(2+)</name>
        <dbReference type="ChEBI" id="CHEBI:29033"/>
    </cofactor>
</comment>
<dbReference type="InterPro" id="IPR050411">
    <property type="entry name" value="AlphaKG_dependent_hydroxylases"/>
</dbReference>
<dbReference type="PANTHER" id="PTHR10696:SF25">
    <property type="entry name" value="OXIDOREDUCTASE AIM17-RELATED"/>
    <property type="match status" value="1"/>
</dbReference>
<dbReference type="Gene3D" id="3.60.130.10">
    <property type="entry name" value="Clavaminate synthase-like"/>
    <property type="match status" value="1"/>
</dbReference>
<evidence type="ECO:0000256" key="4">
    <source>
        <dbReference type="ARBA" id="ARBA00022964"/>
    </source>
</evidence>
<dbReference type="InterPro" id="IPR003819">
    <property type="entry name" value="TauD/TfdA-like"/>
</dbReference>
<evidence type="ECO:0000313" key="9">
    <source>
        <dbReference type="Proteomes" id="UP001596103"/>
    </source>
</evidence>
<dbReference type="InterPro" id="IPR042098">
    <property type="entry name" value="TauD-like_sf"/>
</dbReference>
<protein>
    <submittedName>
        <fullName evidence="8">TauD/TfdA family dioxygenase</fullName>
    </submittedName>
</protein>
<evidence type="ECO:0000256" key="1">
    <source>
        <dbReference type="ARBA" id="ARBA00001954"/>
    </source>
</evidence>
<dbReference type="SUPFAM" id="SSF51197">
    <property type="entry name" value="Clavaminate synthase-like"/>
    <property type="match status" value="1"/>
</dbReference>
<proteinExistence type="inferred from homology"/>
<evidence type="ECO:0000313" key="8">
    <source>
        <dbReference type="EMBL" id="MFC5428825.1"/>
    </source>
</evidence>
<dbReference type="Gene3D" id="3.30.2020.30">
    <property type="match status" value="1"/>
</dbReference>
<keyword evidence="3" id="KW-0479">Metal-binding</keyword>
<keyword evidence="6" id="KW-0408">Iron</keyword>
<evidence type="ECO:0000256" key="3">
    <source>
        <dbReference type="ARBA" id="ARBA00022723"/>
    </source>
</evidence>
<comment type="similarity">
    <text evidence="2">Belongs to the gamma-BBH/TMLD family.</text>
</comment>
<dbReference type="CDD" id="cd00250">
    <property type="entry name" value="CAS_like"/>
    <property type="match status" value="1"/>
</dbReference>
<dbReference type="Proteomes" id="UP001596103">
    <property type="component" value="Unassembled WGS sequence"/>
</dbReference>
<dbReference type="GO" id="GO:0051213">
    <property type="term" value="F:dioxygenase activity"/>
    <property type="evidence" value="ECO:0007669"/>
    <property type="project" value="UniProtKB-KW"/>
</dbReference>
<reference evidence="9" key="1">
    <citation type="journal article" date="2019" name="Int. J. Syst. Evol. Microbiol.">
        <title>The Global Catalogue of Microorganisms (GCM) 10K type strain sequencing project: providing services to taxonomists for standard genome sequencing and annotation.</title>
        <authorList>
            <consortium name="The Broad Institute Genomics Platform"/>
            <consortium name="The Broad Institute Genome Sequencing Center for Infectious Disease"/>
            <person name="Wu L."/>
            <person name="Ma J."/>
        </authorList>
    </citation>
    <scope>NUCLEOTIDE SEQUENCE [LARGE SCALE GENOMIC DNA]</scope>
    <source>
        <strain evidence="9">CCUG 56042</strain>
    </source>
</reference>
<dbReference type="EMBL" id="JBHSMP010000011">
    <property type="protein sequence ID" value="MFC5428825.1"/>
    <property type="molecule type" value="Genomic_DNA"/>
</dbReference>
<feature type="domain" description="TauD/TfdA-like" evidence="7">
    <location>
        <begin position="122"/>
        <end position="355"/>
    </location>
</feature>